<dbReference type="EMBL" id="JACHDY010000007">
    <property type="protein sequence ID" value="MBB5319298.1"/>
    <property type="molecule type" value="Genomic_DNA"/>
</dbReference>
<gene>
    <name evidence="5" type="ORF">HDF09_004004</name>
</gene>
<name>A0A7W8INA2_9BACT</name>
<dbReference type="PANTHER" id="PTHR43048:SF4">
    <property type="entry name" value="RING-CLEAVING DIOXYGENASE-RELATED"/>
    <property type="match status" value="1"/>
</dbReference>
<dbReference type="PROSITE" id="PS51819">
    <property type="entry name" value="VOC"/>
    <property type="match status" value="1"/>
</dbReference>
<dbReference type="GO" id="GO:0051213">
    <property type="term" value="F:dioxygenase activity"/>
    <property type="evidence" value="ECO:0007669"/>
    <property type="project" value="UniProtKB-KW"/>
</dbReference>
<feature type="signal peptide" evidence="3">
    <location>
        <begin position="1"/>
        <end position="19"/>
    </location>
</feature>
<evidence type="ECO:0000313" key="5">
    <source>
        <dbReference type="EMBL" id="MBB5319298.1"/>
    </source>
</evidence>
<dbReference type="InterPro" id="IPR051785">
    <property type="entry name" value="MMCE/EMCE_epimerase"/>
</dbReference>
<sequence length="783" mass="83701">MMKRLLAISAFLLASSAYAAPNLTGQWTIHQSIAGNESDQPCNLVAAGNKITGSCKPQDKELPVTGTVDGNKVTWQYQSEYNGSPLTLVYTATLGDSSKIAGTVEVKEFGITGDFTAVTSSATSQPGQAAAGQSGSGQVSAVTGQWTIHQSIAGNESDQPCNLVAAGNKITGSCKPQDKELPVTGTVDGNKVTWQYQSEYNGSPLTLIYTATLGDSGKIAGTVEVKEFGITGDFTAVTSSASSQSGPAPAGPSGLGDVASEQFLVVQAGPGGIFKNQADVGKANPAGTASFDAKSGVYTIESAGMNLWNKTDAFHMIWKKVSGDASLTSDIEFAAPTPGKSDPHRKAVVMFRQTLDVDSATAYVAVHGSGYTALQYRPGKGALTQEIAFDPDSPNTNPTPSRAASLADPRNHVAAPKIVRLEKRGDTITLFVSMKGEPLHPTGASIKLHFGEPFYVGLGVASHHDGQLEKAVFSHVELKPLNAAASAYLAVERPKITGLSHLTVFTSNPEATDHFYREVIGAVKLSDPENPLGVRYALSDTQFIEVLPLPAGAGVNRLDHSAWNTENAEQLRRYLAANNWKTPEKVEKGSDGSHWFEVLDPEGNKVQFVQLPPHSKPLVAPDVMGHHIIHIGFLVHSRDAEDKFYRTLLDFRPYWWGGRNKGKVDWVSEQSPDSTDWLEYMLISDPGTGIPANMSKMYLGVLDHFSIGENSVDDTLTKLKESGRLAKAGRLAGMPASDGTQVGLDGKGQLNLFDPDWIRVEFMNFHHTSEPCCSPFTAPDPSK</sequence>
<dbReference type="GO" id="GO:0004493">
    <property type="term" value="F:methylmalonyl-CoA epimerase activity"/>
    <property type="evidence" value="ECO:0007669"/>
    <property type="project" value="TreeGrafter"/>
</dbReference>
<dbReference type="GO" id="GO:0046872">
    <property type="term" value="F:metal ion binding"/>
    <property type="evidence" value="ECO:0007669"/>
    <property type="project" value="UniProtKB-KW"/>
</dbReference>
<dbReference type="Gene3D" id="3.10.180.10">
    <property type="entry name" value="2,3-Dihydroxybiphenyl 1,2-Dioxygenase, domain 1"/>
    <property type="match status" value="2"/>
</dbReference>
<organism evidence="5 6">
    <name type="scientific">Tunturiibacter empetritectus</name>
    <dbReference type="NCBI Taxonomy" id="3069691"/>
    <lineage>
        <taxon>Bacteria</taxon>
        <taxon>Pseudomonadati</taxon>
        <taxon>Acidobacteriota</taxon>
        <taxon>Terriglobia</taxon>
        <taxon>Terriglobales</taxon>
        <taxon>Acidobacteriaceae</taxon>
        <taxon>Tunturiibacter</taxon>
    </lineage>
</organism>
<feature type="region of interest" description="Disordered" evidence="2">
    <location>
        <begin position="388"/>
        <end position="407"/>
    </location>
</feature>
<dbReference type="GO" id="GO:0016829">
    <property type="term" value="F:lyase activity"/>
    <property type="evidence" value="ECO:0007669"/>
    <property type="project" value="UniProtKB-KW"/>
</dbReference>
<dbReference type="CDD" id="cd06587">
    <property type="entry name" value="VOC"/>
    <property type="match status" value="1"/>
</dbReference>
<dbReference type="Proteomes" id="UP000568106">
    <property type="component" value="Unassembled WGS sequence"/>
</dbReference>
<dbReference type="PANTHER" id="PTHR43048">
    <property type="entry name" value="METHYLMALONYL-COA EPIMERASE"/>
    <property type="match status" value="1"/>
</dbReference>
<evidence type="ECO:0000256" key="1">
    <source>
        <dbReference type="ARBA" id="ARBA00022723"/>
    </source>
</evidence>
<dbReference type="InterPro" id="IPR029068">
    <property type="entry name" value="Glyas_Bleomycin-R_OHBP_Dase"/>
</dbReference>
<comment type="caution">
    <text evidence="5">The sequence shown here is derived from an EMBL/GenBank/DDBJ whole genome shotgun (WGS) entry which is preliminary data.</text>
</comment>
<feature type="compositionally biased region" description="Polar residues" evidence="2">
    <location>
        <begin position="393"/>
        <end position="402"/>
    </location>
</feature>
<reference evidence="5" key="1">
    <citation type="submission" date="2020-08" db="EMBL/GenBank/DDBJ databases">
        <title>Genomic Encyclopedia of Type Strains, Phase IV (KMG-V): Genome sequencing to study the core and pangenomes of soil and plant-associated prokaryotes.</title>
        <authorList>
            <person name="Whitman W."/>
        </authorList>
    </citation>
    <scope>NUCLEOTIDE SEQUENCE [LARGE SCALE GENOMIC DNA]</scope>
    <source>
        <strain evidence="5">M8UP27</strain>
    </source>
</reference>
<proteinExistence type="predicted"/>
<evidence type="ECO:0000256" key="2">
    <source>
        <dbReference type="SAM" id="MobiDB-lite"/>
    </source>
</evidence>
<evidence type="ECO:0000256" key="3">
    <source>
        <dbReference type="SAM" id="SignalP"/>
    </source>
</evidence>
<dbReference type="GO" id="GO:0046491">
    <property type="term" value="P:L-methylmalonyl-CoA metabolic process"/>
    <property type="evidence" value="ECO:0007669"/>
    <property type="project" value="TreeGrafter"/>
</dbReference>
<feature type="domain" description="VOC" evidence="4">
    <location>
        <begin position="498"/>
        <end position="611"/>
    </location>
</feature>
<dbReference type="Gene3D" id="2.60.120.200">
    <property type="match status" value="1"/>
</dbReference>
<keyword evidence="6" id="KW-1185">Reference proteome</keyword>
<evidence type="ECO:0000313" key="6">
    <source>
        <dbReference type="Proteomes" id="UP000568106"/>
    </source>
</evidence>
<protein>
    <submittedName>
        <fullName evidence="5">Catechol 2,3-dioxygenase-like lactoylglutathione lyase family enzyme</fullName>
    </submittedName>
</protein>
<accession>A0A7W8INA2</accession>
<evidence type="ECO:0000259" key="4">
    <source>
        <dbReference type="PROSITE" id="PS51819"/>
    </source>
</evidence>
<dbReference type="SUPFAM" id="SSF54593">
    <property type="entry name" value="Glyoxalase/Bleomycin resistance protein/Dihydroxybiphenyl dioxygenase"/>
    <property type="match status" value="2"/>
</dbReference>
<keyword evidence="1" id="KW-0479">Metal-binding</keyword>
<dbReference type="AlphaFoldDB" id="A0A7W8INA2"/>
<keyword evidence="3" id="KW-0732">Signal</keyword>
<dbReference type="InterPro" id="IPR037523">
    <property type="entry name" value="VOC_core"/>
</dbReference>
<feature type="chain" id="PRO_5031524585" evidence="3">
    <location>
        <begin position="20"/>
        <end position="783"/>
    </location>
</feature>